<name>T1GAB9_MEGSC</name>
<proteinExistence type="predicted"/>
<evidence type="ECO:0000256" key="2">
    <source>
        <dbReference type="ARBA" id="ARBA00022525"/>
    </source>
</evidence>
<dbReference type="PROSITE" id="PS50292">
    <property type="entry name" value="PEROXIDASE_3"/>
    <property type="match status" value="1"/>
</dbReference>
<dbReference type="PANTHER" id="PTHR11475:SF4">
    <property type="entry name" value="CHORION PEROXIDASE"/>
    <property type="match status" value="1"/>
</dbReference>
<sequence length="268" mass="30553">MSENEDSEDIEFNGTLNRLTSIVREQYKTNLSKVIRENYSNWSSLEYGTVKTPAQSYIDKWTELYEQKAVNACMIAQFYRKEMLKFVSHNPFGLDLAALNIQRGRDEALRTYNDYLEVSGHKKITNFHQFPSETARKLAEVYKHPDDIDLWVGGLLEPAYEDGVVGATFSDIIADQFSRFRHGDRYFYDNGPGINPGAFNKEQIEEIKKISMSRIICDNLDHISTNLIPPHAFLRPDLPGNAPEGCQSSNIPLSTLLLGKIGIDCYIK</sequence>
<comment type="subcellular location">
    <subcellularLocation>
        <location evidence="1">Secreted</location>
    </subcellularLocation>
</comment>
<keyword evidence="4" id="KW-0325">Glycoprotein</keyword>
<organism evidence="5 6">
    <name type="scientific">Megaselia scalaris</name>
    <name type="common">Humpbacked fly</name>
    <name type="synonym">Phora scalaris</name>
    <dbReference type="NCBI Taxonomy" id="36166"/>
    <lineage>
        <taxon>Eukaryota</taxon>
        <taxon>Metazoa</taxon>
        <taxon>Ecdysozoa</taxon>
        <taxon>Arthropoda</taxon>
        <taxon>Hexapoda</taxon>
        <taxon>Insecta</taxon>
        <taxon>Pterygota</taxon>
        <taxon>Neoptera</taxon>
        <taxon>Endopterygota</taxon>
        <taxon>Diptera</taxon>
        <taxon>Brachycera</taxon>
        <taxon>Muscomorpha</taxon>
        <taxon>Platypezoidea</taxon>
        <taxon>Phoridae</taxon>
        <taxon>Megaseliini</taxon>
        <taxon>Megaselia</taxon>
    </lineage>
</organism>
<dbReference type="GO" id="GO:0020037">
    <property type="term" value="F:heme binding"/>
    <property type="evidence" value="ECO:0007669"/>
    <property type="project" value="InterPro"/>
</dbReference>
<accession>T1GAB9</accession>
<dbReference type="Proteomes" id="UP000015102">
    <property type="component" value="Unassembled WGS sequence"/>
</dbReference>
<dbReference type="AlphaFoldDB" id="T1GAB9"/>
<evidence type="ECO:0000256" key="4">
    <source>
        <dbReference type="ARBA" id="ARBA00023180"/>
    </source>
</evidence>
<dbReference type="GO" id="GO:0006979">
    <property type="term" value="P:response to oxidative stress"/>
    <property type="evidence" value="ECO:0007669"/>
    <property type="project" value="InterPro"/>
</dbReference>
<reference evidence="6" key="1">
    <citation type="submission" date="2013-02" db="EMBL/GenBank/DDBJ databases">
        <authorList>
            <person name="Hughes D."/>
        </authorList>
    </citation>
    <scope>NUCLEOTIDE SEQUENCE</scope>
    <source>
        <strain>Durham</strain>
        <strain evidence="6">NC isolate 2 -- Noor lab</strain>
    </source>
</reference>
<dbReference type="GO" id="GO:0005576">
    <property type="term" value="C:extracellular region"/>
    <property type="evidence" value="ECO:0007669"/>
    <property type="project" value="UniProtKB-SubCell"/>
</dbReference>
<keyword evidence="2" id="KW-0964">Secreted</keyword>
<keyword evidence="3" id="KW-0560">Oxidoreductase</keyword>
<evidence type="ECO:0000313" key="5">
    <source>
        <dbReference type="EnsemblMetazoa" id="MESCA000173-PA"/>
    </source>
</evidence>
<dbReference type="HOGENOM" id="CLU_1039330_0_0_1"/>
<dbReference type="PANTHER" id="PTHR11475">
    <property type="entry name" value="OXIDASE/PEROXIDASE"/>
    <property type="match status" value="1"/>
</dbReference>
<protein>
    <recommendedName>
        <fullName evidence="7">Peroxidase</fullName>
    </recommendedName>
</protein>
<dbReference type="Pfam" id="PF03098">
    <property type="entry name" value="An_peroxidase"/>
    <property type="match status" value="1"/>
</dbReference>
<dbReference type="EMBL" id="CAQQ02096596">
    <property type="status" value="NOT_ANNOTATED_CDS"/>
    <property type="molecule type" value="Genomic_DNA"/>
</dbReference>
<dbReference type="PRINTS" id="PR00457">
    <property type="entry name" value="ANPEROXIDASE"/>
</dbReference>
<dbReference type="GO" id="GO:0004601">
    <property type="term" value="F:peroxidase activity"/>
    <property type="evidence" value="ECO:0007669"/>
    <property type="project" value="UniProtKB-KW"/>
</dbReference>
<dbReference type="EnsemblMetazoa" id="MESCA000173-RA">
    <property type="protein sequence ID" value="MESCA000173-PA"/>
    <property type="gene ID" value="MESCA000173"/>
</dbReference>
<evidence type="ECO:0000313" key="6">
    <source>
        <dbReference type="Proteomes" id="UP000015102"/>
    </source>
</evidence>
<dbReference type="InterPro" id="IPR037120">
    <property type="entry name" value="Haem_peroxidase_sf_animal"/>
</dbReference>
<dbReference type="STRING" id="36166.T1GAB9"/>
<dbReference type="InterPro" id="IPR010255">
    <property type="entry name" value="Haem_peroxidase_sf"/>
</dbReference>
<reference evidence="5" key="2">
    <citation type="submission" date="2015-06" db="UniProtKB">
        <authorList>
            <consortium name="EnsemblMetazoa"/>
        </authorList>
    </citation>
    <scope>IDENTIFICATION</scope>
</reference>
<evidence type="ECO:0008006" key="7">
    <source>
        <dbReference type="Google" id="ProtNLM"/>
    </source>
</evidence>
<dbReference type="EMBL" id="CAQQ02096595">
    <property type="status" value="NOT_ANNOTATED_CDS"/>
    <property type="molecule type" value="Genomic_DNA"/>
</dbReference>
<dbReference type="Gene3D" id="1.10.640.10">
    <property type="entry name" value="Haem peroxidase domain superfamily, animal type"/>
    <property type="match status" value="1"/>
</dbReference>
<evidence type="ECO:0000256" key="3">
    <source>
        <dbReference type="ARBA" id="ARBA00022559"/>
    </source>
</evidence>
<keyword evidence="3" id="KW-0575">Peroxidase</keyword>
<keyword evidence="6" id="KW-1185">Reference proteome</keyword>
<dbReference type="SUPFAM" id="SSF48113">
    <property type="entry name" value="Heme-dependent peroxidases"/>
    <property type="match status" value="1"/>
</dbReference>
<evidence type="ECO:0000256" key="1">
    <source>
        <dbReference type="ARBA" id="ARBA00004613"/>
    </source>
</evidence>
<dbReference type="InterPro" id="IPR019791">
    <property type="entry name" value="Haem_peroxidase_animal"/>
</dbReference>